<dbReference type="GO" id="GO:0000981">
    <property type="term" value="F:DNA-binding transcription factor activity, RNA polymerase II-specific"/>
    <property type="evidence" value="ECO:0007669"/>
    <property type="project" value="TreeGrafter"/>
</dbReference>
<dbReference type="GO" id="GO:0035497">
    <property type="term" value="F:cAMP response element binding"/>
    <property type="evidence" value="ECO:0007669"/>
    <property type="project" value="TreeGrafter"/>
</dbReference>
<evidence type="ECO:0000256" key="1">
    <source>
        <dbReference type="ARBA" id="ARBA00004123"/>
    </source>
</evidence>
<organism evidence="7 8">
    <name type="scientific">Anopheles maculatus</name>
    <dbReference type="NCBI Taxonomy" id="74869"/>
    <lineage>
        <taxon>Eukaryota</taxon>
        <taxon>Metazoa</taxon>
        <taxon>Ecdysozoa</taxon>
        <taxon>Arthropoda</taxon>
        <taxon>Hexapoda</taxon>
        <taxon>Insecta</taxon>
        <taxon>Pterygota</taxon>
        <taxon>Neoptera</taxon>
        <taxon>Endopterygota</taxon>
        <taxon>Diptera</taxon>
        <taxon>Nematocera</taxon>
        <taxon>Culicoidea</taxon>
        <taxon>Culicidae</taxon>
        <taxon>Anophelinae</taxon>
        <taxon>Anopheles</taxon>
        <taxon>Anopheles maculatus group</taxon>
    </lineage>
</organism>
<keyword evidence="3" id="KW-0238">DNA-binding</keyword>
<accession>A0A182SL92</accession>
<keyword evidence="2" id="KW-0805">Transcription regulation</keyword>
<comment type="subcellular location">
    <subcellularLocation>
        <location evidence="1">Nucleus</location>
    </subcellularLocation>
</comment>
<sequence>MDQLERRVEILMSENLDYRKRVETLEDCNQNLQTELSKLRQLITRQGARKAS</sequence>
<evidence type="ECO:0000313" key="7">
    <source>
        <dbReference type="EnsemblMetazoa" id="AMAM009005-PA"/>
    </source>
</evidence>
<evidence type="ECO:0000313" key="8">
    <source>
        <dbReference type="Proteomes" id="UP000075901"/>
    </source>
</evidence>
<dbReference type="PANTHER" id="PTHR46004">
    <property type="entry name" value="CYCLIC AMP RESPONSE ELEMENT-BINDING PROTEIN A"/>
    <property type="match status" value="1"/>
</dbReference>
<keyword evidence="8" id="KW-1185">Reference proteome</keyword>
<dbReference type="PANTHER" id="PTHR46004:SF3">
    <property type="entry name" value="CYCLIC AMP RESPONSE ELEMENT-BINDING PROTEIN A"/>
    <property type="match status" value="1"/>
</dbReference>
<proteinExistence type="predicted"/>
<reference evidence="8" key="1">
    <citation type="submission" date="2013-09" db="EMBL/GenBank/DDBJ databases">
        <title>The Genome Sequence of Anopheles maculatus species B.</title>
        <authorList>
            <consortium name="The Broad Institute Genomics Platform"/>
            <person name="Neafsey D.E."/>
            <person name="Besansky N."/>
            <person name="Howell P."/>
            <person name="Walton C."/>
            <person name="Young S.K."/>
            <person name="Zeng Q."/>
            <person name="Gargeya S."/>
            <person name="Fitzgerald M."/>
            <person name="Haas B."/>
            <person name="Abouelleil A."/>
            <person name="Allen A.W."/>
            <person name="Alvarado L."/>
            <person name="Arachchi H.M."/>
            <person name="Berlin A.M."/>
            <person name="Chapman S.B."/>
            <person name="Gainer-Dewar J."/>
            <person name="Goldberg J."/>
            <person name="Griggs A."/>
            <person name="Gujja S."/>
            <person name="Hansen M."/>
            <person name="Howarth C."/>
            <person name="Imamovic A."/>
            <person name="Ireland A."/>
            <person name="Larimer J."/>
            <person name="McCowan C."/>
            <person name="Murphy C."/>
            <person name="Pearson M."/>
            <person name="Poon T.W."/>
            <person name="Priest M."/>
            <person name="Roberts A."/>
            <person name="Saif S."/>
            <person name="Shea T."/>
            <person name="Sisk P."/>
            <person name="Sykes S."/>
            <person name="Wortman J."/>
            <person name="Nusbaum C."/>
            <person name="Birren B."/>
        </authorList>
    </citation>
    <scope>NUCLEOTIDE SEQUENCE [LARGE SCALE GENOMIC DNA]</scope>
    <source>
        <strain evidence="8">maculatus3</strain>
    </source>
</reference>
<protein>
    <submittedName>
        <fullName evidence="7">Uncharacterized protein</fullName>
    </submittedName>
</protein>
<dbReference type="GO" id="GO:0005634">
    <property type="term" value="C:nucleus"/>
    <property type="evidence" value="ECO:0007669"/>
    <property type="project" value="UniProtKB-SubCell"/>
</dbReference>
<keyword evidence="4" id="KW-0804">Transcription</keyword>
<name>A0A182SL92_9DIPT</name>
<dbReference type="AlphaFoldDB" id="A0A182SL92"/>
<feature type="coiled-coil region" evidence="6">
    <location>
        <begin position="1"/>
        <end position="49"/>
    </location>
</feature>
<dbReference type="Proteomes" id="UP000075901">
    <property type="component" value="Unassembled WGS sequence"/>
</dbReference>
<evidence type="ECO:0000256" key="6">
    <source>
        <dbReference type="SAM" id="Coils"/>
    </source>
</evidence>
<reference evidence="7" key="2">
    <citation type="submission" date="2020-05" db="UniProtKB">
        <authorList>
            <consortium name="EnsemblMetazoa"/>
        </authorList>
    </citation>
    <scope>IDENTIFICATION</scope>
    <source>
        <strain evidence="7">maculatus3</strain>
    </source>
</reference>
<keyword evidence="6" id="KW-0175">Coiled coil</keyword>
<evidence type="ECO:0000256" key="2">
    <source>
        <dbReference type="ARBA" id="ARBA00023015"/>
    </source>
</evidence>
<dbReference type="VEuPathDB" id="VectorBase:AMAM009005"/>
<evidence type="ECO:0000256" key="4">
    <source>
        <dbReference type="ARBA" id="ARBA00023163"/>
    </source>
</evidence>
<evidence type="ECO:0000256" key="5">
    <source>
        <dbReference type="ARBA" id="ARBA00023242"/>
    </source>
</evidence>
<evidence type="ECO:0000256" key="3">
    <source>
        <dbReference type="ARBA" id="ARBA00023125"/>
    </source>
</evidence>
<keyword evidence="5" id="KW-0539">Nucleus</keyword>
<dbReference type="EnsemblMetazoa" id="AMAM009005-RA">
    <property type="protein sequence ID" value="AMAM009005-PA"/>
    <property type="gene ID" value="AMAM009005"/>
</dbReference>